<evidence type="ECO:0008006" key="9">
    <source>
        <dbReference type="Google" id="ProtNLM"/>
    </source>
</evidence>
<dbReference type="InterPro" id="IPR036770">
    <property type="entry name" value="Ankyrin_rpt-contain_sf"/>
</dbReference>
<protein>
    <recommendedName>
        <fullName evidence="9">NACHT domain-containing protein</fullName>
    </recommendedName>
</protein>
<dbReference type="PANTHER" id="PTHR24178">
    <property type="entry name" value="MOLTING PROTEIN MLT-4"/>
    <property type="match status" value="1"/>
</dbReference>
<keyword evidence="1" id="KW-0677">Repeat</keyword>
<evidence type="ECO:0000256" key="2">
    <source>
        <dbReference type="ARBA" id="ARBA00023043"/>
    </source>
</evidence>
<evidence type="ECO:0000256" key="3">
    <source>
        <dbReference type="PROSITE-ProRule" id="PRU00023"/>
    </source>
</evidence>
<dbReference type="SUPFAM" id="SSF48403">
    <property type="entry name" value="Ankyrin repeat"/>
    <property type="match status" value="2"/>
</dbReference>
<dbReference type="InterPro" id="IPR002110">
    <property type="entry name" value="Ankyrin_rpt"/>
</dbReference>
<dbReference type="Gene3D" id="1.25.40.20">
    <property type="entry name" value="Ankyrin repeat-containing domain"/>
    <property type="match status" value="6"/>
</dbReference>
<evidence type="ECO:0000256" key="4">
    <source>
        <dbReference type="SAM" id="MobiDB-lite"/>
    </source>
</evidence>
<feature type="repeat" description="ANK" evidence="3">
    <location>
        <begin position="1043"/>
        <end position="1075"/>
    </location>
</feature>
<feature type="repeat" description="ANK" evidence="3">
    <location>
        <begin position="878"/>
        <end position="910"/>
    </location>
</feature>
<dbReference type="AlphaFoldDB" id="A0AAD6C870"/>
<dbReference type="EMBL" id="JAPVEA010000005">
    <property type="protein sequence ID" value="KAJ5453620.1"/>
    <property type="molecule type" value="Genomic_DNA"/>
</dbReference>
<keyword evidence="2 3" id="KW-0040">ANK repeat</keyword>
<feature type="repeat" description="ANK" evidence="3">
    <location>
        <begin position="803"/>
        <end position="835"/>
    </location>
</feature>
<feature type="repeat" description="ANK" evidence="3">
    <location>
        <begin position="977"/>
        <end position="1009"/>
    </location>
</feature>
<feature type="repeat" description="ANK" evidence="3">
    <location>
        <begin position="737"/>
        <end position="769"/>
    </location>
</feature>
<dbReference type="Gene3D" id="3.40.50.300">
    <property type="entry name" value="P-loop containing nucleotide triphosphate hydrolases"/>
    <property type="match status" value="1"/>
</dbReference>
<dbReference type="PROSITE" id="PS50297">
    <property type="entry name" value="ANK_REP_REGION"/>
    <property type="match status" value="10"/>
</dbReference>
<feature type="domain" description="Nephrocystin 3-like N-terminal" evidence="6">
    <location>
        <begin position="178"/>
        <end position="344"/>
    </location>
</feature>
<gene>
    <name evidence="7" type="ORF">N7458_004576</name>
</gene>
<dbReference type="InterPro" id="IPR056884">
    <property type="entry name" value="NPHP3-like_N"/>
</dbReference>
<name>A0AAD6C870_9EURO</name>
<reference evidence="7" key="2">
    <citation type="journal article" date="2023" name="IMA Fungus">
        <title>Comparative genomic study of the Penicillium genus elucidates a diverse pangenome and 15 lateral gene transfer events.</title>
        <authorList>
            <person name="Petersen C."/>
            <person name="Sorensen T."/>
            <person name="Nielsen M.R."/>
            <person name="Sondergaard T.E."/>
            <person name="Sorensen J.L."/>
            <person name="Fitzpatrick D.A."/>
            <person name="Frisvad J.C."/>
            <person name="Nielsen K.L."/>
        </authorList>
    </citation>
    <scope>NUCLEOTIDE SEQUENCE</scope>
    <source>
        <strain evidence="7">IBT 16125</strain>
    </source>
</reference>
<evidence type="ECO:0000259" key="6">
    <source>
        <dbReference type="Pfam" id="PF24883"/>
    </source>
</evidence>
<dbReference type="PRINTS" id="PR01415">
    <property type="entry name" value="ANKYRIN"/>
</dbReference>
<feature type="repeat" description="ANK" evidence="3">
    <location>
        <begin position="911"/>
        <end position="943"/>
    </location>
</feature>
<feature type="compositionally biased region" description="Low complexity" evidence="4">
    <location>
        <begin position="1150"/>
        <end position="1160"/>
    </location>
</feature>
<dbReference type="Pfam" id="PF22939">
    <property type="entry name" value="WHD_GPIID"/>
    <property type="match status" value="1"/>
</dbReference>
<dbReference type="SMART" id="SM00248">
    <property type="entry name" value="ANK"/>
    <property type="match status" value="13"/>
</dbReference>
<dbReference type="PRINTS" id="PR01983">
    <property type="entry name" value="NOTCH"/>
</dbReference>
<feature type="region of interest" description="Disordered" evidence="4">
    <location>
        <begin position="1137"/>
        <end position="1160"/>
    </location>
</feature>
<proteinExistence type="predicted"/>
<evidence type="ECO:0000256" key="1">
    <source>
        <dbReference type="ARBA" id="ARBA00022737"/>
    </source>
</evidence>
<sequence>MSFGFSVGDFLAVVQLANDLGGRFAQAPREYKAIKEEVGSLIFALNGISGLDEEEFDDQQKHGVNQVIQSCDIVLQDLDSRLQKFHILAKDSTPDWTGRMRQAWTRIRWNQAEINQFRSRIVSNISLLNLIVGNTNQHGIQTLNQRQEDHERDKILTWLSPVSPSLRQSEVFNSHQKGTGTWLLKTEDFQRWIGSQEQILFCPGIPGSGKTVLSSIIIDHIEQMFPNQDDVVITYLFCDYRQQHTLVDLYSALLRQAVQRKSSIPERVRSFYKKYSAKSATPSKDVILDELRYVLASCARAFIIIDALDECPISDGNHAVRHSFLRELLRLQNEEGFNLLATSRQDQEIAAHFEGSASVEIQASSEDIQFYVDVRLDDLPSFVRKREKLKEAIKDSITEAAKEMFLLARLYFNLLLDESNEKGIRRMLEEFRTGSHAGSQSKTYDYAYSETMSRIERQGANASGLAKKTIGWIINAKRNLTTAELEHALAIELETSEFDDTNITDIEQLTSYCCGLVLVDEQTTEVKLVHYTTQKYFENTLKSWFPEVLDHITDCCLTYLSYDVFEEDRFEEKEEVKKIPEEYPFYSYSSLNWGHHFREAPGDRSILLKFLWSEAKLTGYDRCGFEPLDWKPDPKTSGIKAEHIAAFFNLDHLMQELLETSPDNLNIQDSSEHTPLFIAARHGHESVAKLLLNMGARVDLPDTDGNSPLHAAADQGSTRVVQMLLDKGADIEMKNSKKETPLYVAAGKGHDIVVTRLLDRGANVDAKDDNDRTALHAASLGDHVAIVEVLLSRGANLESKTKNGDVPLHDASLNGNLKVVKLFLEKGVSPEIANDEGETPLLKVSDYLLYELVNHEDLDATFKLLLNKGANTEAKSKHGETPLHRTAERGWEAPVKLLLDYGANIEARTNDSMTPLHLAAQKKRVEIVRMLLDRGARVDFMSRSRQTPLHIAATTGNEAIVTMLLDKAAIVNVFDRFGCTPLFWSSLNGHETVSRLLLNKGANLNPPSSGPQRLPSATTEGGHDVALKALLEKENNPEQFNVYHRTAFHMASAGGHISMAKLLLSAGAKVDIPDRYGRTPLFDAVCGSHSDMVQLLLGLPDVDKCRPDIWGLTPALEAQRRGLHEINRLLNSKNVESGVESGVESRTESSAEPSAEPQSTEQKRSRFCDICLRGLLEGEEYYSCDYFHTCKFCPPLQTKSCPLCGNELVKAIYRLPTTSFAELFESCVCM</sequence>
<dbReference type="Pfam" id="PF13637">
    <property type="entry name" value="Ank_4"/>
    <property type="match status" value="2"/>
</dbReference>
<reference evidence="7" key="1">
    <citation type="submission" date="2022-12" db="EMBL/GenBank/DDBJ databases">
        <authorList>
            <person name="Petersen C."/>
        </authorList>
    </citation>
    <scope>NUCLEOTIDE SEQUENCE</scope>
    <source>
        <strain evidence="7">IBT 16125</strain>
    </source>
</reference>
<dbReference type="RefSeq" id="XP_056766576.1">
    <property type="nucleotide sequence ID" value="XM_056907958.1"/>
</dbReference>
<comment type="caution">
    <text evidence="7">The sequence shown here is derived from an EMBL/GenBank/DDBJ whole genome shotgun (WGS) entry which is preliminary data.</text>
</comment>
<dbReference type="GeneID" id="81598201"/>
<evidence type="ECO:0000313" key="7">
    <source>
        <dbReference type="EMBL" id="KAJ5453620.1"/>
    </source>
</evidence>
<dbReference type="Proteomes" id="UP001213681">
    <property type="component" value="Unassembled WGS sequence"/>
</dbReference>
<dbReference type="PROSITE" id="PS50088">
    <property type="entry name" value="ANK_REPEAT"/>
    <property type="match status" value="10"/>
</dbReference>
<dbReference type="InterPro" id="IPR054471">
    <property type="entry name" value="GPIID_WHD"/>
</dbReference>
<accession>A0AAD6C870</accession>
<feature type="repeat" description="ANK" evidence="3">
    <location>
        <begin position="704"/>
        <end position="736"/>
    </location>
</feature>
<dbReference type="InterPro" id="IPR027417">
    <property type="entry name" value="P-loop_NTPase"/>
</dbReference>
<dbReference type="Pfam" id="PF00023">
    <property type="entry name" value="Ank"/>
    <property type="match status" value="1"/>
</dbReference>
<dbReference type="SUPFAM" id="SSF52540">
    <property type="entry name" value="P-loop containing nucleoside triphosphate hydrolases"/>
    <property type="match status" value="1"/>
</dbReference>
<keyword evidence="8" id="KW-1185">Reference proteome</keyword>
<evidence type="ECO:0000313" key="8">
    <source>
        <dbReference type="Proteomes" id="UP001213681"/>
    </source>
</evidence>
<feature type="repeat" description="ANK" evidence="3">
    <location>
        <begin position="671"/>
        <end position="703"/>
    </location>
</feature>
<feature type="repeat" description="ANK" evidence="3">
    <location>
        <begin position="770"/>
        <end position="802"/>
    </location>
</feature>
<dbReference type="Pfam" id="PF12796">
    <property type="entry name" value="Ank_2"/>
    <property type="match status" value="3"/>
</dbReference>
<feature type="repeat" description="ANK" evidence="3">
    <location>
        <begin position="944"/>
        <end position="976"/>
    </location>
</feature>
<organism evidence="7 8">
    <name type="scientific">Penicillium daleae</name>
    <dbReference type="NCBI Taxonomy" id="63821"/>
    <lineage>
        <taxon>Eukaryota</taxon>
        <taxon>Fungi</taxon>
        <taxon>Dikarya</taxon>
        <taxon>Ascomycota</taxon>
        <taxon>Pezizomycotina</taxon>
        <taxon>Eurotiomycetes</taxon>
        <taxon>Eurotiomycetidae</taxon>
        <taxon>Eurotiales</taxon>
        <taxon>Aspergillaceae</taxon>
        <taxon>Penicillium</taxon>
    </lineage>
</organism>
<feature type="domain" description="GPI inositol-deacylase winged helix" evidence="5">
    <location>
        <begin position="458"/>
        <end position="539"/>
    </location>
</feature>
<evidence type="ECO:0000259" key="5">
    <source>
        <dbReference type="Pfam" id="PF22939"/>
    </source>
</evidence>
<dbReference type="Pfam" id="PF24883">
    <property type="entry name" value="NPHP3_N"/>
    <property type="match status" value="1"/>
</dbReference>